<proteinExistence type="predicted"/>
<evidence type="ECO:0000313" key="3">
    <source>
        <dbReference type="Proteomes" id="UP001138997"/>
    </source>
</evidence>
<dbReference type="Pfam" id="PF09346">
    <property type="entry name" value="SMI1_KNR4"/>
    <property type="match status" value="1"/>
</dbReference>
<reference evidence="2" key="1">
    <citation type="submission" date="2021-11" db="EMBL/GenBank/DDBJ databases">
        <title>Streptomyces corallinus and Kineosporia corallina sp. nov., two new coral-derived marine actinobacteria.</title>
        <authorList>
            <person name="Buangrab K."/>
            <person name="Sutthacheep M."/>
            <person name="Yeemin T."/>
            <person name="Harunari E."/>
            <person name="Igarashi Y."/>
            <person name="Sripreechasak P."/>
            <person name="Kanchanasin P."/>
            <person name="Tanasupawat S."/>
            <person name="Phongsopitanun W."/>
        </authorList>
    </citation>
    <scope>NUCLEOTIDE SEQUENCE</scope>
    <source>
        <strain evidence="2">JCM 31032</strain>
    </source>
</reference>
<keyword evidence="3" id="KW-1185">Reference proteome</keyword>
<organism evidence="2 3">
    <name type="scientific">Kineosporia babensis</name>
    <dbReference type="NCBI Taxonomy" id="499548"/>
    <lineage>
        <taxon>Bacteria</taxon>
        <taxon>Bacillati</taxon>
        <taxon>Actinomycetota</taxon>
        <taxon>Actinomycetes</taxon>
        <taxon>Kineosporiales</taxon>
        <taxon>Kineosporiaceae</taxon>
        <taxon>Kineosporia</taxon>
    </lineage>
</organism>
<dbReference type="InterPro" id="IPR051873">
    <property type="entry name" value="KNR4/SMI1_regulator"/>
</dbReference>
<name>A0A9X1NGL5_9ACTN</name>
<feature type="domain" description="Knr4/Smi1-like" evidence="1">
    <location>
        <begin position="38"/>
        <end position="181"/>
    </location>
</feature>
<dbReference type="AlphaFoldDB" id="A0A9X1NGL5"/>
<dbReference type="RefSeq" id="WP_231445081.1">
    <property type="nucleotide sequence ID" value="NZ_JAJOMB010000012.1"/>
</dbReference>
<evidence type="ECO:0000259" key="1">
    <source>
        <dbReference type="SMART" id="SM00860"/>
    </source>
</evidence>
<dbReference type="InterPro" id="IPR018958">
    <property type="entry name" value="Knr4/Smi1-like_dom"/>
</dbReference>
<sequence length="226" mass="24076">MTEETIAPPSAEVQNAWTLLLESLARSGYAVDELVRPGAAADDIAAVQKEIGRALPADLAGLHQLSDGQTDWYQLTHGAHAQTVRDRGRWVCALFGDGWSFDPVSKVADGWTMWKEVRDGYSPQELADNFDSAVEVRAGDPVQGLYTSPDWIGFATDGGGNQLAVDLAPAAGGTFGQVIVIGSDEDLRRVVAPGIVPLLELCAQRVAEVDGAQVNDDGVLLYDLEG</sequence>
<dbReference type="Proteomes" id="UP001138997">
    <property type="component" value="Unassembled WGS sequence"/>
</dbReference>
<comment type="caution">
    <text evidence="2">The sequence shown here is derived from an EMBL/GenBank/DDBJ whole genome shotgun (WGS) entry which is preliminary data.</text>
</comment>
<dbReference type="PANTHER" id="PTHR47432">
    <property type="entry name" value="CELL WALL ASSEMBLY REGULATOR SMI1"/>
    <property type="match status" value="1"/>
</dbReference>
<protein>
    <submittedName>
        <fullName evidence="2">SMI1/KNR4 family protein</fullName>
    </submittedName>
</protein>
<accession>A0A9X1NGL5</accession>
<dbReference type="EMBL" id="JAJOMB010000012">
    <property type="protein sequence ID" value="MCD5313670.1"/>
    <property type="molecule type" value="Genomic_DNA"/>
</dbReference>
<evidence type="ECO:0000313" key="2">
    <source>
        <dbReference type="EMBL" id="MCD5313670.1"/>
    </source>
</evidence>
<dbReference type="SMART" id="SM00860">
    <property type="entry name" value="SMI1_KNR4"/>
    <property type="match status" value="1"/>
</dbReference>
<dbReference type="PANTHER" id="PTHR47432:SF1">
    <property type="entry name" value="CELL WALL ASSEMBLY REGULATOR SMI1"/>
    <property type="match status" value="1"/>
</dbReference>
<gene>
    <name evidence="2" type="ORF">LR394_22435</name>
</gene>